<dbReference type="PRINTS" id="PR00081">
    <property type="entry name" value="GDHRDH"/>
</dbReference>
<dbReference type="InterPro" id="IPR002347">
    <property type="entry name" value="SDR_fam"/>
</dbReference>
<reference evidence="2 3" key="1">
    <citation type="submission" date="2020-07" db="EMBL/GenBank/DDBJ databases">
        <title>Genomic Encyclopedia of Type Strains, Phase IV (KMG-IV): sequencing the most valuable type-strain genomes for metagenomic binning, comparative biology and taxonomic classification.</title>
        <authorList>
            <person name="Goeker M."/>
        </authorList>
    </citation>
    <scope>NUCLEOTIDE SEQUENCE [LARGE SCALE GENOMIC DNA]</scope>
    <source>
        <strain evidence="2 3">DSM 45533</strain>
    </source>
</reference>
<organism evidence="2 3">
    <name type="scientific">Nonomuraea soli</name>
    <dbReference type="NCBI Taxonomy" id="1032476"/>
    <lineage>
        <taxon>Bacteria</taxon>
        <taxon>Bacillati</taxon>
        <taxon>Actinomycetota</taxon>
        <taxon>Actinomycetes</taxon>
        <taxon>Streptosporangiales</taxon>
        <taxon>Streptosporangiaceae</taxon>
        <taxon>Nonomuraea</taxon>
    </lineage>
</organism>
<comment type="caution">
    <text evidence="2">The sequence shown here is derived from an EMBL/GenBank/DDBJ whole genome shotgun (WGS) entry which is preliminary data.</text>
</comment>
<dbReference type="InterPro" id="IPR036291">
    <property type="entry name" value="NAD(P)-bd_dom_sf"/>
</dbReference>
<proteinExistence type="predicted"/>
<keyword evidence="1" id="KW-0560">Oxidoreductase</keyword>
<gene>
    <name evidence="2" type="ORF">HNR30_007955</name>
</gene>
<dbReference type="Gene3D" id="3.40.50.720">
    <property type="entry name" value="NAD(P)-binding Rossmann-like Domain"/>
    <property type="match status" value="1"/>
</dbReference>
<dbReference type="Proteomes" id="UP000530928">
    <property type="component" value="Unassembled WGS sequence"/>
</dbReference>
<evidence type="ECO:0000313" key="2">
    <source>
        <dbReference type="EMBL" id="MBA2896564.1"/>
    </source>
</evidence>
<dbReference type="PANTHER" id="PTHR43157:SF31">
    <property type="entry name" value="PHOSPHATIDYLINOSITOL-GLYCAN BIOSYNTHESIS CLASS F PROTEIN"/>
    <property type="match status" value="1"/>
</dbReference>
<sequence length="239" mass="25246">MELSGQTCLITGAGRGLGLAMATEFARAGARVILACRTPADAVAAVRSRVPEASLEEARVDLARLGSLRELKADILVNNAAVVSDSAEHTVTVNLLAPFLMSRLVPARMVVNVAAANHRQVPDLEAPVPEGRQETYRHTKAVLISLTMELARRTPVLANAFCPGVMATRLLDEFRGVPDDGSAASPRASALVAVDLARSGETGRYLEGGQDVPPSPAAADPEVAARLWEHWSRRAGLSA</sequence>
<dbReference type="SUPFAM" id="SSF51735">
    <property type="entry name" value="NAD(P)-binding Rossmann-fold domains"/>
    <property type="match status" value="1"/>
</dbReference>
<keyword evidence="3" id="KW-1185">Reference proteome</keyword>
<protein>
    <submittedName>
        <fullName evidence="2">NAD(P)-dependent dehydrogenase (Short-subunit alcohol dehydrogenase family)</fullName>
    </submittedName>
</protein>
<dbReference type="GO" id="GO:0016491">
    <property type="term" value="F:oxidoreductase activity"/>
    <property type="evidence" value="ECO:0007669"/>
    <property type="project" value="UniProtKB-KW"/>
</dbReference>
<accession>A0A7W0CSV8</accession>
<evidence type="ECO:0000313" key="3">
    <source>
        <dbReference type="Proteomes" id="UP000530928"/>
    </source>
</evidence>
<dbReference type="AlphaFoldDB" id="A0A7W0CSV8"/>
<dbReference type="EMBL" id="JACDUR010000009">
    <property type="protein sequence ID" value="MBA2896564.1"/>
    <property type="molecule type" value="Genomic_DNA"/>
</dbReference>
<dbReference type="PANTHER" id="PTHR43157">
    <property type="entry name" value="PHOSPHATIDYLINOSITOL-GLYCAN BIOSYNTHESIS CLASS F PROTEIN-RELATED"/>
    <property type="match status" value="1"/>
</dbReference>
<evidence type="ECO:0000256" key="1">
    <source>
        <dbReference type="ARBA" id="ARBA00023002"/>
    </source>
</evidence>
<name>A0A7W0CSV8_9ACTN</name>
<dbReference type="RefSeq" id="WP_181615292.1">
    <property type="nucleotide sequence ID" value="NZ_BAABAM010000008.1"/>
</dbReference>
<dbReference type="Pfam" id="PF00106">
    <property type="entry name" value="adh_short"/>
    <property type="match status" value="1"/>
</dbReference>